<dbReference type="InterPro" id="IPR002582">
    <property type="entry name" value="ACPS"/>
</dbReference>
<comment type="subunit">
    <text evidence="14">Homotetramer.</text>
</comment>
<dbReference type="Gene3D" id="3.40.1190.20">
    <property type="match status" value="1"/>
</dbReference>
<feature type="binding site" evidence="14">
    <location>
        <position position="360"/>
    </location>
    <ligand>
        <name>(6S)-NADPHX</name>
        <dbReference type="ChEBI" id="CHEBI:64076"/>
    </ligand>
</feature>
<name>A0ABT1SAN4_9FIRM</name>
<keyword evidence="10 13" id="KW-0443">Lipid metabolism</keyword>
<feature type="binding site" evidence="14">
    <location>
        <position position="359"/>
    </location>
    <ligand>
        <name>AMP</name>
        <dbReference type="ChEBI" id="CHEBI:456215"/>
    </ligand>
</feature>
<keyword evidence="7 13" id="KW-0460">Magnesium</keyword>
<comment type="function">
    <text evidence="14">Catalyzes the dehydration of the S-form of NAD(P)HX at the expense of ADP, which is converted to AMP. Together with NAD(P)HX epimerase, which catalyzes the epimerization of the S- and R-forms, the enzyme allows the repair of both epimers of NAD(P)HX, a damaged form of NAD(P)H that is a result of enzymatic or heat-dependent hydration.</text>
</comment>
<comment type="caution">
    <text evidence="16">The sequence shown here is derived from an EMBL/GenBank/DDBJ whole genome shotgun (WGS) entry which is preliminary data.</text>
</comment>
<keyword evidence="12 14" id="KW-0456">Lyase</keyword>
<dbReference type="HAMAP" id="MF_01965">
    <property type="entry name" value="NADHX_dehydratase"/>
    <property type="match status" value="1"/>
</dbReference>
<keyword evidence="5 13" id="KW-0276">Fatty acid metabolism</keyword>
<feature type="domain" description="YjeF C-terminal" evidence="15">
    <location>
        <begin position="136"/>
        <end position="419"/>
    </location>
</feature>
<dbReference type="PANTHER" id="PTHR12592:SF0">
    <property type="entry name" value="ATP-DEPENDENT (S)-NAD(P)H-HYDRATE DEHYDRATASE"/>
    <property type="match status" value="1"/>
</dbReference>
<evidence type="ECO:0000256" key="5">
    <source>
        <dbReference type="ARBA" id="ARBA00022832"/>
    </source>
</evidence>
<evidence type="ECO:0000259" key="15">
    <source>
        <dbReference type="PROSITE" id="PS51383"/>
    </source>
</evidence>
<dbReference type="CDD" id="cd01171">
    <property type="entry name" value="YXKO-related"/>
    <property type="match status" value="1"/>
</dbReference>
<dbReference type="RefSeq" id="WP_256311501.1">
    <property type="nucleotide sequence ID" value="NZ_JANGAC010000007.1"/>
</dbReference>
<keyword evidence="6 14" id="KW-0067">ATP-binding</keyword>
<dbReference type="EC" id="4.2.1.136" evidence="14"/>
<keyword evidence="11 13" id="KW-0275">Fatty acid biosynthesis</keyword>
<dbReference type="InterPro" id="IPR004568">
    <property type="entry name" value="Ppantetheine-prot_Trfase_dom"/>
</dbReference>
<dbReference type="PANTHER" id="PTHR12592">
    <property type="entry name" value="ATP-DEPENDENT (S)-NAD(P)H-HYDRATE DEHYDRATASE FAMILY MEMBER"/>
    <property type="match status" value="1"/>
</dbReference>
<keyword evidence="4 14" id="KW-0547">Nucleotide-binding</keyword>
<evidence type="ECO:0000256" key="7">
    <source>
        <dbReference type="ARBA" id="ARBA00022842"/>
    </source>
</evidence>
<evidence type="ECO:0000256" key="14">
    <source>
        <dbReference type="HAMAP-Rule" id="MF_01965"/>
    </source>
</evidence>
<comment type="cofactor">
    <cofactor evidence="13">
        <name>Mg(2+)</name>
        <dbReference type="ChEBI" id="CHEBI:18420"/>
    </cofactor>
</comment>
<dbReference type="PROSITE" id="PS51383">
    <property type="entry name" value="YJEF_C_3"/>
    <property type="match status" value="1"/>
</dbReference>
<gene>
    <name evidence="13" type="primary">acpS</name>
    <name evidence="14" type="synonym">nnrD</name>
    <name evidence="16" type="ORF">NE686_10650</name>
</gene>
<dbReference type="InterPro" id="IPR000631">
    <property type="entry name" value="CARKD"/>
</dbReference>
<feature type="binding site" evidence="14">
    <location>
        <position position="242"/>
    </location>
    <ligand>
        <name>(6S)-NADPHX</name>
        <dbReference type="ChEBI" id="CHEBI:64076"/>
    </ligand>
</feature>
<evidence type="ECO:0000256" key="8">
    <source>
        <dbReference type="ARBA" id="ARBA00022857"/>
    </source>
</evidence>
<feature type="binding site" evidence="14">
    <location>
        <position position="171"/>
    </location>
    <ligand>
        <name>(6S)-NADPHX</name>
        <dbReference type="ChEBI" id="CHEBI:64076"/>
    </ligand>
</feature>
<comment type="similarity">
    <text evidence="14">Belongs to the NnrD/CARKD family.</text>
</comment>
<dbReference type="NCBIfam" id="TIGR00516">
    <property type="entry name" value="acpS"/>
    <property type="match status" value="1"/>
</dbReference>
<evidence type="ECO:0000256" key="13">
    <source>
        <dbReference type="HAMAP-Rule" id="MF_00101"/>
    </source>
</evidence>
<dbReference type="EMBL" id="JANGAC010000007">
    <property type="protein sequence ID" value="MCQ4923548.1"/>
    <property type="molecule type" value="Genomic_DNA"/>
</dbReference>
<evidence type="ECO:0000256" key="10">
    <source>
        <dbReference type="ARBA" id="ARBA00023098"/>
    </source>
</evidence>
<protein>
    <recommendedName>
        <fullName evidence="13 14">Multifunctional fusion protein</fullName>
    </recommendedName>
    <domain>
        <recommendedName>
            <fullName evidence="13">Holo-[acyl-carrier-protein] synthase</fullName>
            <shortName evidence="13">Holo-ACP synthase</shortName>
            <ecNumber evidence="13">2.7.8.7</ecNumber>
        </recommendedName>
        <alternativeName>
            <fullName evidence="13">4'-phosphopantetheinyl transferase AcpS</fullName>
        </alternativeName>
    </domain>
    <domain>
        <recommendedName>
            <fullName evidence="14">ADP-dependent (S)-NAD(P)H-hydrate dehydratase</fullName>
            <ecNumber evidence="14">4.2.1.136</ecNumber>
        </recommendedName>
        <alternativeName>
            <fullName evidence="14">ADP-dependent NAD(P)HX dehydratase</fullName>
        </alternativeName>
    </domain>
</protein>
<evidence type="ECO:0000256" key="3">
    <source>
        <dbReference type="ARBA" id="ARBA00022723"/>
    </source>
</evidence>
<dbReference type="EC" id="2.7.8.7" evidence="13"/>
<dbReference type="HAMAP" id="MF_00101">
    <property type="entry name" value="AcpS"/>
    <property type="match status" value="1"/>
</dbReference>
<feature type="binding site" evidence="13">
    <location>
        <position position="12"/>
    </location>
    <ligand>
        <name>Mg(2+)</name>
        <dbReference type="ChEBI" id="CHEBI:18420"/>
    </ligand>
</feature>
<evidence type="ECO:0000313" key="17">
    <source>
        <dbReference type="Proteomes" id="UP001524478"/>
    </source>
</evidence>
<evidence type="ECO:0000256" key="4">
    <source>
        <dbReference type="ARBA" id="ARBA00022741"/>
    </source>
</evidence>
<evidence type="ECO:0000256" key="12">
    <source>
        <dbReference type="ARBA" id="ARBA00023239"/>
    </source>
</evidence>
<comment type="catalytic activity">
    <reaction evidence="13">
        <text>apo-[ACP] + CoA = holo-[ACP] + adenosine 3',5'-bisphosphate + H(+)</text>
        <dbReference type="Rhea" id="RHEA:12068"/>
        <dbReference type="Rhea" id="RHEA-COMP:9685"/>
        <dbReference type="Rhea" id="RHEA-COMP:9690"/>
        <dbReference type="ChEBI" id="CHEBI:15378"/>
        <dbReference type="ChEBI" id="CHEBI:29999"/>
        <dbReference type="ChEBI" id="CHEBI:57287"/>
        <dbReference type="ChEBI" id="CHEBI:58343"/>
        <dbReference type="ChEBI" id="CHEBI:64479"/>
        <dbReference type="EC" id="2.7.8.7"/>
    </reaction>
</comment>
<evidence type="ECO:0000256" key="6">
    <source>
        <dbReference type="ARBA" id="ARBA00022840"/>
    </source>
</evidence>
<keyword evidence="3 13" id="KW-0479">Metal-binding</keyword>
<keyword evidence="8 14" id="KW-0521">NADP</keyword>
<dbReference type="Proteomes" id="UP001524478">
    <property type="component" value="Unassembled WGS sequence"/>
</dbReference>
<evidence type="ECO:0000256" key="11">
    <source>
        <dbReference type="ARBA" id="ARBA00023160"/>
    </source>
</evidence>
<evidence type="ECO:0000313" key="16">
    <source>
        <dbReference type="EMBL" id="MCQ4923548.1"/>
    </source>
</evidence>
<dbReference type="NCBIfam" id="TIGR00196">
    <property type="entry name" value="yjeF_cterm"/>
    <property type="match status" value="1"/>
</dbReference>
<organism evidence="16 17">
    <name type="scientific">Tissierella carlieri</name>
    <dbReference type="NCBI Taxonomy" id="689904"/>
    <lineage>
        <taxon>Bacteria</taxon>
        <taxon>Bacillati</taxon>
        <taxon>Bacillota</taxon>
        <taxon>Tissierellia</taxon>
        <taxon>Tissierellales</taxon>
        <taxon>Tissierellaceae</taxon>
        <taxon>Tissierella</taxon>
    </lineage>
</organism>
<dbReference type="Pfam" id="PF01256">
    <property type="entry name" value="Carb_kinase"/>
    <property type="match status" value="1"/>
</dbReference>
<comment type="similarity">
    <text evidence="13">Belongs to the P-Pant transferase superfamily. AcpS family.</text>
</comment>
<dbReference type="Pfam" id="PF01648">
    <property type="entry name" value="ACPS"/>
    <property type="match status" value="1"/>
</dbReference>
<dbReference type="InterPro" id="IPR029056">
    <property type="entry name" value="Ribokinase-like"/>
</dbReference>
<evidence type="ECO:0000256" key="9">
    <source>
        <dbReference type="ARBA" id="ARBA00023027"/>
    </source>
</evidence>
<feature type="binding site" evidence="14">
    <location>
        <position position="293"/>
    </location>
    <ligand>
        <name>(6S)-NADPHX</name>
        <dbReference type="ChEBI" id="CHEBI:64076"/>
    </ligand>
</feature>
<keyword evidence="13" id="KW-0963">Cytoplasm</keyword>
<comment type="catalytic activity">
    <reaction evidence="14">
        <text>(6S)-NADPHX + ADP = AMP + phosphate + NADPH + H(+)</text>
        <dbReference type="Rhea" id="RHEA:32235"/>
        <dbReference type="ChEBI" id="CHEBI:15378"/>
        <dbReference type="ChEBI" id="CHEBI:43474"/>
        <dbReference type="ChEBI" id="CHEBI:57783"/>
        <dbReference type="ChEBI" id="CHEBI:64076"/>
        <dbReference type="ChEBI" id="CHEBI:456215"/>
        <dbReference type="ChEBI" id="CHEBI:456216"/>
        <dbReference type="EC" id="4.2.1.136"/>
    </reaction>
</comment>
<feature type="binding site" evidence="13">
    <location>
        <position position="61"/>
    </location>
    <ligand>
        <name>Mg(2+)</name>
        <dbReference type="ChEBI" id="CHEBI:18420"/>
    </ligand>
</feature>
<evidence type="ECO:0000256" key="2">
    <source>
        <dbReference type="ARBA" id="ARBA00022679"/>
    </source>
</evidence>
<comment type="subcellular location">
    <subcellularLocation>
        <location evidence="13">Cytoplasm</location>
    </subcellularLocation>
</comment>
<reference evidence="16 17" key="1">
    <citation type="submission" date="2022-06" db="EMBL/GenBank/DDBJ databases">
        <title>Isolation of gut microbiota from human fecal samples.</title>
        <authorList>
            <person name="Pamer E.G."/>
            <person name="Barat B."/>
            <person name="Waligurski E."/>
            <person name="Medina S."/>
            <person name="Paddock L."/>
            <person name="Mostad J."/>
        </authorList>
    </citation>
    <scope>NUCLEOTIDE SEQUENCE [LARGE SCALE GENOMIC DNA]</scope>
    <source>
        <strain evidence="16 17">DFI.7.95</strain>
    </source>
</reference>
<dbReference type="Gene3D" id="3.90.470.20">
    <property type="entry name" value="4'-phosphopantetheinyl transferase domain"/>
    <property type="match status" value="1"/>
</dbReference>
<keyword evidence="17" id="KW-1185">Reference proteome</keyword>
<evidence type="ECO:0000256" key="1">
    <source>
        <dbReference type="ARBA" id="ARBA00022516"/>
    </source>
</evidence>
<keyword evidence="1 13" id="KW-0444">Lipid biosynthesis</keyword>
<keyword evidence="2 13" id="KW-0808">Transferase</keyword>
<dbReference type="NCBIfam" id="TIGR00556">
    <property type="entry name" value="pantethn_trn"/>
    <property type="match status" value="1"/>
</dbReference>
<dbReference type="InterPro" id="IPR008278">
    <property type="entry name" value="4-PPantetheinyl_Trfase_dom"/>
</dbReference>
<comment type="function">
    <text evidence="13">Transfers the 4'-phosphopantetheine moiety from coenzyme A to a Ser of acyl-carrier-protein.</text>
</comment>
<dbReference type="InterPro" id="IPR037143">
    <property type="entry name" value="4-PPantetheinyl_Trfase_dom_sf"/>
</dbReference>
<keyword evidence="9 14" id="KW-0520">NAD</keyword>
<dbReference type="SUPFAM" id="SSF56214">
    <property type="entry name" value="4'-phosphopantetheinyl transferase"/>
    <property type="match status" value="1"/>
</dbReference>
<feature type="binding site" evidence="14">
    <location>
        <begin position="330"/>
        <end position="334"/>
    </location>
    <ligand>
        <name>AMP</name>
        <dbReference type="ChEBI" id="CHEBI:456215"/>
    </ligand>
</feature>
<dbReference type="SUPFAM" id="SSF53613">
    <property type="entry name" value="Ribokinase-like"/>
    <property type="match status" value="1"/>
</dbReference>
<accession>A0ABT1SAN4</accession>
<comment type="catalytic activity">
    <reaction evidence="14">
        <text>(6S)-NADHX + ADP = AMP + phosphate + NADH + H(+)</text>
        <dbReference type="Rhea" id="RHEA:32223"/>
        <dbReference type="ChEBI" id="CHEBI:15378"/>
        <dbReference type="ChEBI" id="CHEBI:43474"/>
        <dbReference type="ChEBI" id="CHEBI:57945"/>
        <dbReference type="ChEBI" id="CHEBI:64074"/>
        <dbReference type="ChEBI" id="CHEBI:456215"/>
        <dbReference type="ChEBI" id="CHEBI:456216"/>
        <dbReference type="EC" id="4.2.1.136"/>
    </reaction>
</comment>
<proteinExistence type="inferred from homology"/>
<sequence>MICKDRMSMGTDIVNINRIKKIISEKKSRFYDKIFTVKEIEYISNGGHKYTTIAGIFAAKEAISKVLGTGIGSVGWKEIEILHCASGKPYVNLINKGKEKLEELGLDSIEISISHEEDYALAFAIGYRSNNINIKIDDSIKKLLPRRSRDSHKGTYGRVAVIGGSRGMVGAPYLTSMAALRTGTGLVYSIVPKSLENIMSIKLTEVIVKSAEDKNKGYFTKDSLSDILEGIEGMDAIAIGPGIGADKERTYLTEEIINNYKGPIVIDADGINCLSINPDILYKRDQPIIITPHPGELGRFLGISTKEIQENRIYYSKYTSEKYNIIVALKGANTVVASPKNEIYINATGNPGMATAGSGDLLTGIIASFIGQGLIPIDAAKLGVFCHGLAGDLASIYKGEHGVIATDILENIPYSIKKIQE</sequence>